<dbReference type="InterPro" id="IPR003115">
    <property type="entry name" value="ParB_N"/>
</dbReference>
<gene>
    <name evidence="2" type="ORF">ERS852411_00249</name>
    <name evidence="5" type="ORF">GKE97_23410</name>
    <name evidence="6" type="ORF">I5Q84_06775</name>
    <name evidence="3" type="ORF">PND83_19055</name>
    <name evidence="4" type="ORF">PNE06_21400</name>
</gene>
<dbReference type="PANTHER" id="PTHR33375">
    <property type="entry name" value="CHROMOSOME-PARTITIONING PROTEIN PARB-RELATED"/>
    <property type="match status" value="1"/>
</dbReference>
<evidence type="ECO:0000313" key="4">
    <source>
        <dbReference type="EMBL" id="MDB7935644.1"/>
    </source>
</evidence>
<reference evidence="2 7" key="1">
    <citation type="submission" date="2015-09" db="EMBL/GenBank/DDBJ databases">
        <authorList>
            <consortium name="Pathogen Informatics"/>
        </authorList>
    </citation>
    <scope>NUCLEOTIDE SEQUENCE [LARGE SCALE GENOMIC DNA]</scope>
    <source>
        <strain evidence="2 7">2789STDY5608854</strain>
    </source>
</reference>
<proteinExistence type="predicted"/>
<dbReference type="EMBL" id="WKPR01000039">
    <property type="protein sequence ID" value="MSB22415.1"/>
    <property type="molecule type" value="Genomic_DNA"/>
</dbReference>
<sequence length="342" mass="38620">MPNINPRIRSLDDLLGVARKVENTAATEDKPAQPGNNEIQMLPPEIIRGFRGHPFRLYEGDRFNDLVDSVSENGVLSPTIIRKIEPDENGFEYEMLAGHNRQNAAIAAKRLLPCIVKENLSDQDAWIYVIETNVLQRSFSEMFPSERAAVLALRYSKMICQGRRNDIIEELKRLENPDEIRENKTCGIDCHKSKSRDVVGAEYNLKGRAVANYLRINELSAALKIRIDDGEFTIAAAVQLSYLAQEEQQMVEAVLSESEYKVNEGKAVLLREYTGKLTPERAEQILSGEFNRKPKKSTAAAFKVKPAIYKKYFTASISQKEFDSIVDEALALYFARKEATAV</sequence>
<accession>A0A173YM27</accession>
<dbReference type="EMBL" id="CYZT01000007">
    <property type="protein sequence ID" value="CUN64739.1"/>
    <property type="molecule type" value="Genomic_DNA"/>
</dbReference>
<dbReference type="Proteomes" id="UP001211173">
    <property type="component" value="Unassembled WGS sequence"/>
</dbReference>
<name>A0A173YM27_FLAPL</name>
<dbReference type="EMBL" id="JAQLWO010000026">
    <property type="protein sequence ID" value="MDB7908088.1"/>
    <property type="molecule type" value="Genomic_DNA"/>
</dbReference>
<dbReference type="Gene3D" id="1.10.10.2830">
    <property type="match status" value="1"/>
</dbReference>
<dbReference type="EMBL" id="JAQLWV010000050">
    <property type="protein sequence ID" value="MDB7935644.1"/>
    <property type="molecule type" value="Genomic_DNA"/>
</dbReference>
<organism evidence="2 7">
    <name type="scientific">Flavonifractor plautii</name>
    <name type="common">Fusobacterium plautii</name>
    <dbReference type="NCBI Taxonomy" id="292800"/>
    <lineage>
        <taxon>Bacteria</taxon>
        <taxon>Bacillati</taxon>
        <taxon>Bacillota</taxon>
        <taxon>Clostridia</taxon>
        <taxon>Eubacteriales</taxon>
        <taxon>Oscillospiraceae</taxon>
        <taxon>Flavonifractor</taxon>
    </lineage>
</organism>
<dbReference type="Proteomes" id="UP000595792">
    <property type="component" value="Chromosome"/>
</dbReference>
<dbReference type="Proteomes" id="UP000434475">
    <property type="component" value="Unassembled WGS sequence"/>
</dbReference>
<reference evidence="3" key="4">
    <citation type="submission" date="2023-01" db="EMBL/GenBank/DDBJ databases">
        <title>Human gut microbiome strain richness.</title>
        <authorList>
            <person name="Chen-Liaw A."/>
        </authorList>
    </citation>
    <scope>NUCLEOTIDE SEQUENCE</scope>
    <source>
        <strain evidence="4">1001287st1_F4_1001285I_161205</strain>
        <strain evidence="3">2225st1_A6_2225SCRN_200828</strain>
    </source>
</reference>
<dbReference type="InterPro" id="IPR036086">
    <property type="entry name" value="ParB/Sulfiredoxin_sf"/>
</dbReference>
<dbReference type="CDD" id="cd16408">
    <property type="entry name" value="ParB_N_like"/>
    <property type="match status" value="1"/>
</dbReference>
<dbReference type="Gene3D" id="3.90.1530.30">
    <property type="match status" value="1"/>
</dbReference>
<dbReference type="Pfam" id="PF02195">
    <property type="entry name" value="ParB_N"/>
    <property type="match status" value="1"/>
</dbReference>
<dbReference type="GO" id="GO:0005694">
    <property type="term" value="C:chromosome"/>
    <property type="evidence" value="ECO:0007669"/>
    <property type="project" value="TreeGrafter"/>
</dbReference>
<dbReference type="PANTHER" id="PTHR33375:SF1">
    <property type="entry name" value="CHROMOSOME-PARTITIONING PROTEIN PARB-RELATED"/>
    <property type="match status" value="1"/>
</dbReference>
<dbReference type="KEGG" id="fpla:A4U99_02465"/>
<reference evidence="6 9" key="3">
    <citation type="submission" date="2020-11" db="EMBL/GenBank/DDBJ databases">
        <title>Closed and high quality bacterial genomes of the OMM12 community.</title>
        <authorList>
            <person name="Marbouty M."/>
            <person name="Lamy-Besnier Q."/>
            <person name="Debarbieux L."/>
            <person name="Koszul R."/>
        </authorList>
    </citation>
    <scope>NUCLEOTIDE SEQUENCE [LARGE SCALE GENOMIC DNA]</scope>
    <source>
        <strain evidence="6 9">YL31</strain>
    </source>
</reference>
<evidence type="ECO:0000313" key="7">
    <source>
        <dbReference type="Proteomes" id="UP000095746"/>
    </source>
</evidence>
<evidence type="ECO:0000259" key="1">
    <source>
        <dbReference type="SMART" id="SM00470"/>
    </source>
</evidence>
<dbReference type="AlphaFoldDB" id="A0A173YM27"/>
<dbReference type="SMART" id="SM00470">
    <property type="entry name" value="ParB"/>
    <property type="match status" value="1"/>
</dbReference>
<evidence type="ECO:0000313" key="2">
    <source>
        <dbReference type="EMBL" id="CUN64739.1"/>
    </source>
</evidence>
<reference evidence="5 8" key="2">
    <citation type="journal article" date="2019" name="Nat. Med.">
        <title>A library of human gut bacterial isolates paired with longitudinal multiomics data enables mechanistic microbiome research.</title>
        <authorList>
            <person name="Poyet M."/>
            <person name="Groussin M."/>
            <person name="Gibbons S.M."/>
            <person name="Avila-Pacheco J."/>
            <person name="Jiang X."/>
            <person name="Kearney S.M."/>
            <person name="Perrotta A.R."/>
            <person name="Berdy B."/>
            <person name="Zhao S."/>
            <person name="Lieberman T.D."/>
            <person name="Swanson P.K."/>
            <person name="Smith M."/>
            <person name="Roesemann S."/>
            <person name="Alexander J.E."/>
            <person name="Rich S.A."/>
            <person name="Livny J."/>
            <person name="Vlamakis H."/>
            <person name="Clish C."/>
            <person name="Bullock K."/>
            <person name="Deik A."/>
            <person name="Scott J."/>
            <person name="Pierce K.A."/>
            <person name="Xavier R.J."/>
            <person name="Alm E.J."/>
        </authorList>
    </citation>
    <scope>NUCLEOTIDE SEQUENCE [LARGE SCALE GENOMIC DNA]</scope>
    <source>
        <strain evidence="5 8">BIOML-A2</strain>
    </source>
</reference>
<evidence type="ECO:0000313" key="3">
    <source>
        <dbReference type="EMBL" id="MDB7908088.1"/>
    </source>
</evidence>
<dbReference type="InterPro" id="IPR050336">
    <property type="entry name" value="Chromosome_partition/occlusion"/>
</dbReference>
<evidence type="ECO:0000313" key="5">
    <source>
        <dbReference type="EMBL" id="MSB22415.1"/>
    </source>
</evidence>
<evidence type="ECO:0000313" key="6">
    <source>
        <dbReference type="EMBL" id="QQR07181.1"/>
    </source>
</evidence>
<dbReference type="GO" id="GO:0007059">
    <property type="term" value="P:chromosome segregation"/>
    <property type="evidence" value="ECO:0007669"/>
    <property type="project" value="TreeGrafter"/>
</dbReference>
<dbReference type="SUPFAM" id="SSF109709">
    <property type="entry name" value="KorB DNA-binding domain-like"/>
    <property type="match status" value="1"/>
</dbReference>
<dbReference type="Proteomes" id="UP001211006">
    <property type="component" value="Unassembled WGS sequence"/>
</dbReference>
<evidence type="ECO:0000313" key="9">
    <source>
        <dbReference type="Proteomes" id="UP000595792"/>
    </source>
</evidence>
<dbReference type="EMBL" id="CP065315">
    <property type="protein sequence ID" value="QQR07181.1"/>
    <property type="molecule type" value="Genomic_DNA"/>
</dbReference>
<protein>
    <submittedName>
        <fullName evidence="3">ParB N-terminal domain-containing protein</fullName>
    </submittedName>
    <submittedName>
        <fullName evidence="2">ParB/RepB/Spo0J family partition protein</fullName>
    </submittedName>
</protein>
<dbReference type="RefSeq" id="WP_009260038.1">
    <property type="nucleotide sequence ID" value="NZ_BAABXT010000001.1"/>
</dbReference>
<evidence type="ECO:0000313" key="8">
    <source>
        <dbReference type="Proteomes" id="UP000434475"/>
    </source>
</evidence>
<dbReference type="OrthoDB" id="9771505at2"/>
<feature type="domain" description="ParB-like N-terminal" evidence="1">
    <location>
        <begin position="40"/>
        <end position="133"/>
    </location>
</feature>
<dbReference type="SUPFAM" id="SSF110849">
    <property type="entry name" value="ParB/Sulfiredoxin"/>
    <property type="match status" value="1"/>
</dbReference>
<dbReference type="Proteomes" id="UP000095746">
    <property type="component" value="Unassembled WGS sequence"/>
</dbReference>